<sequence length="134" mass="15630">MTKKNIRGNKTTPLRSHNLEISRPQTPNRQMPRKYAVKTIQKQPQNTRKKHPTKVHPQHTNKTNVANQDKNSILKYLIVITGTIFTFGSLGFGYTLRYAHKWQQLMVNETDVNNIIQGQEVIKQEIIQELRINN</sequence>
<dbReference type="RefSeq" id="WP_193800269.1">
    <property type="nucleotide sequence ID" value="NZ_JADEWC010000008.1"/>
</dbReference>
<keyword evidence="2" id="KW-0812">Transmembrane</keyword>
<evidence type="ECO:0000313" key="3">
    <source>
        <dbReference type="EMBL" id="MBE9222103.1"/>
    </source>
</evidence>
<protein>
    <submittedName>
        <fullName evidence="3">Uncharacterized protein</fullName>
    </submittedName>
</protein>
<reference evidence="3 4" key="1">
    <citation type="submission" date="2020-10" db="EMBL/GenBank/DDBJ databases">
        <authorList>
            <person name="Castelo-Branco R."/>
            <person name="Eusebio N."/>
            <person name="Adriana R."/>
            <person name="Vieira A."/>
            <person name="Brugerolle De Fraissinette N."/>
            <person name="Rezende De Castro R."/>
            <person name="Schneider M.P."/>
            <person name="Vasconcelos V."/>
            <person name="Leao P.N."/>
        </authorList>
    </citation>
    <scope>NUCLEOTIDE SEQUENCE [LARGE SCALE GENOMIC DNA]</scope>
    <source>
        <strain evidence="3 4">LEGE 03274</strain>
    </source>
</reference>
<name>A0ABR9V2J3_9CHRO</name>
<comment type="caution">
    <text evidence="3">The sequence shown here is derived from an EMBL/GenBank/DDBJ whole genome shotgun (WGS) entry which is preliminary data.</text>
</comment>
<evidence type="ECO:0000313" key="4">
    <source>
        <dbReference type="Proteomes" id="UP000654604"/>
    </source>
</evidence>
<evidence type="ECO:0000256" key="2">
    <source>
        <dbReference type="SAM" id="Phobius"/>
    </source>
</evidence>
<organism evidence="3 4">
    <name type="scientific">Cyanobacterium stanieri LEGE 03274</name>
    <dbReference type="NCBI Taxonomy" id="1828756"/>
    <lineage>
        <taxon>Bacteria</taxon>
        <taxon>Bacillati</taxon>
        <taxon>Cyanobacteriota</taxon>
        <taxon>Cyanophyceae</taxon>
        <taxon>Oscillatoriophycideae</taxon>
        <taxon>Chroococcales</taxon>
        <taxon>Geminocystaceae</taxon>
        <taxon>Cyanobacterium</taxon>
    </lineage>
</organism>
<feature type="transmembrane region" description="Helical" evidence="2">
    <location>
        <begin position="73"/>
        <end position="96"/>
    </location>
</feature>
<gene>
    <name evidence="3" type="ORF">IQ215_05270</name>
</gene>
<feature type="region of interest" description="Disordered" evidence="1">
    <location>
        <begin position="1"/>
        <end position="67"/>
    </location>
</feature>
<keyword evidence="2" id="KW-1133">Transmembrane helix</keyword>
<keyword evidence="2" id="KW-0472">Membrane</keyword>
<dbReference type="Proteomes" id="UP000654604">
    <property type="component" value="Unassembled WGS sequence"/>
</dbReference>
<evidence type="ECO:0000256" key="1">
    <source>
        <dbReference type="SAM" id="MobiDB-lite"/>
    </source>
</evidence>
<keyword evidence="4" id="KW-1185">Reference proteome</keyword>
<feature type="compositionally biased region" description="Basic residues" evidence="1">
    <location>
        <begin position="47"/>
        <end position="59"/>
    </location>
</feature>
<dbReference type="EMBL" id="JADEWC010000008">
    <property type="protein sequence ID" value="MBE9222103.1"/>
    <property type="molecule type" value="Genomic_DNA"/>
</dbReference>
<accession>A0ABR9V2J3</accession>
<proteinExistence type="predicted"/>